<comment type="similarity">
    <text evidence="1">Belongs to the Gfo/Idh/MocA family.</text>
</comment>
<dbReference type="Pfam" id="PF02709">
    <property type="entry name" value="Glyco_transf_7C"/>
    <property type="match status" value="1"/>
</dbReference>
<dbReference type="GO" id="GO:0000166">
    <property type="term" value="F:nucleotide binding"/>
    <property type="evidence" value="ECO:0007669"/>
    <property type="project" value="InterPro"/>
</dbReference>
<dbReference type="SUPFAM" id="SSF53448">
    <property type="entry name" value="Nucleotide-diphospho-sugar transferases"/>
    <property type="match status" value="1"/>
</dbReference>
<keyword evidence="2" id="KW-0808">Transferase</keyword>
<dbReference type="SUPFAM" id="SSF55347">
    <property type="entry name" value="Glyceraldehyde-3-phosphate dehydrogenase-like, C-terminal domain"/>
    <property type="match status" value="1"/>
</dbReference>
<comment type="caution">
    <text evidence="9">The sequence shown here is derived from an EMBL/GenBank/DDBJ whole genome shotgun (WGS) entry which is preliminary data.</text>
</comment>
<sequence length="720" mass="81000">MHQIGVVVIGRNEGNRLKNCLLSVVGEGRTIVYVDSGSTDNSVELAKSFGVHVVKLDLSVPFTAARARNAGFAALLELEPSIEFVQFVDGDCRVVENWLKRAVDELIAYPDVVVVCGRRREEFPNHSIYNRFCNMEWDTPVGEAKACGGDAMMRVEAFKKVGGFNSTLIAGEEPELCVRLRQAGGKIIRIDAEMTLHDAQITRLSQWWKRSLRGGHAYAEGAWLHGSTPEKHWVKESRSIWLWGLLLPLLAIATAWFTWGFSILLLVIAYTLLIYRMYRYWRQRGYKSRDAISYSVFCALDKFPQLQGQIKFHVSRLLNKQRTIVEYKSANSNNLPDAVSAKDKKYIAIVGSGFVADYYLQTLPLHPQLELVGVMDRISDRSSKFAAFYNVPHIYDSLEEILKDPKVDIVLNLTNPSSHYAVSKACLEAGKHVYSEKPLAMEMSQAHELVNLAKQRGLYLSSAPCSLLSETAQTVWKALRENQIGRVRLVYAEMDDGLVHKMPYSKWLNESGTPWPYKDEFEVGCTLEHAGYYVTWLTAFFGPAEIVSAFSSCIIPDKETDVKLDINAPDFSVACIKFASGVVARLTCSIIAPHDHSLKIIGDEGVLGIDDAWFYGAQVYIRRSINIGYKRWEGIWKQSLPLAKKAPRLGYRGAHKMDFCRGVAEMASAIAQQRSPRLSAEFSLHNNELVLAIHNALETNCTYKMTTSFEPIEPMPWAKS</sequence>
<dbReference type="EMBL" id="JTCM02000056">
    <property type="protein sequence ID" value="NEU75026.1"/>
    <property type="molecule type" value="Genomic_DNA"/>
</dbReference>
<evidence type="ECO:0000256" key="3">
    <source>
        <dbReference type="ARBA" id="ARBA00023002"/>
    </source>
</evidence>
<dbReference type="PANTHER" id="PTHR22604">
    <property type="entry name" value="OXIDOREDUCTASES"/>
    <property type="match status" value="1"/>
</dbReference>
<gene>
    <name evidence="9" type="ORF">PI95_021325</name>
</gene>
<dbReference type="Gene3D" id="3.90.550.10">
    <property type="entry name" value="Spore Coat Polysaccharide Biosynthesis Protein SpsA, Chain A"/>
    <property type="match status" value="1"/>
</dbReference>
<organism evidence="9 10">
    <name type="scientific">Hassallia byssoidea VB512170</name>
    <dbReference type="NCBI Taxonomy" id="1304833"/>
    <lineage>
        <taxon>Bacteria</taxon>
        <taxon>Bacillati</taxon>
        <taxon>Cyanobacteriota</taxon>
        <taxon>Cyanophyceae</taxon>
        <taxon>Nostocales</taxon>
        <taxon>Tolypothrichaceae</taxon>
        <taxon>Hassallia</taxon>
    </lineage>
</organism>
<dbReference type="SUPFAM" id="SSF51735">
    <property type="entry name" value="NAD(P)-binding Rossmann-fold domains"/>
    <property type="match status" value="1"/>
</dbReference>
<dbReference type="InterPro" id="IPR029044">
    <property type="entry name" value="Nucleotide-diphossugar_trans"/>
</dbReference>
<dbReference type="InterPro" id="IPR001173">
    <property type="entry name" value="Glyco_trans_2-like"/>
</dbReference>
<dbReference type="GO" id="GO:0016491">
    <property type="term" value="F:oxidoreductase activity"/>
    <property type="evidence" value="ECO:0007669"/>
    <property type="project" value="UniProtKB-KW"/>
</dbReference>
<dbReference type="InterPro" id="IPR036291">
    <property type="entry name" value="NAD(P)-bd_dom_sf"/>
</dbReference>
<feature type="domain" description="Glycosyltransferase 2-like" evidence="5">
    <location>
        <begin position="6"/>
        <end position="128"/>
    </location>
</feature>
<dbReference type="InterPro" id="IPR050984">
    <property type="entry name" value="Gfo/Idh/MocA_domain"/>
</dbReference>
<dbReference type="Pfam" id="PF01408">
    <property type="entry name" value="GFO_IDH_MocA"/>
    <property type="match status" value="1"/>
</dbReference>
<protein>
    <submittedName>
        <fullName evidence="9">Gfo/Idh/MocA family oxidoreductase</fullName>
    </submittedName>
</protein>
<accession>A0A846HCH1</accession>
<evidence type="ECO:0000256" key="4">
    <source>
        <dbReference type="SAM" id="Phobius"/>
    </source>
</evidence>
<dbReference type="InterPro" id="IPR055170">
    <property type="entry name" value="GFO_IDH_MocA-like_dom"/>
</dbReference>
<dbReference type="Gene3D" id="3.40.50.720">
    <property type="entry name" value="NAD(P)-binding Rossmann-like Domain"/>
    <property type="match status" value="1"/>
</dbReference>
<feature type="transmembrane region" description="Helical" evidence="4">
    <location>
        <begin position="263"/>
        <end position="281"/>
    </location>
</feature>
<evidence type="ECO:0000256" key="1">
    <source>
        <dbReference type="ARBA" id="ARBA00010928"/>
    </source>
</evidence>
<evidence type="ECO:0000259" key="6">
    <source>
        <dbReference type="Pfam" id="PF01408"/>
    </source>
</evidence>
<evidence type="ECO:0000313" key="10">
    <source>
        <dbReference type="Proteomes" id="UP000031549"/>
    </source>
</evidence>
<dbReference type="Pfam" id="PF22725">
    <property type="entry name" value="GFO_IDH_MocA_C3"/>
    <property type="match status" value="1"/>
</dbReference>
<keyword evidence="4" id="KW-1133">Transmembrane helix</keyword>
<keyword evidence="3" id="KW-0560">Oxidoreductase</keyword>
<dbReference type="Pfam" id="PF00535">
    <property type="entry name" value="Glycos_transf_2"/>
    <property type="match status" value="1"/>
</dbReference>
<evidence type="ECO:0000259" key="5">
    <source>
        <dbReference type="Pfam" id="PF00535"/>
    </source>
</evidence>
<proteinExistence type="inferred from homology"/>
<evidence type="ECO:0000259" key="7">
    <source>
        <dbReference type="Pfam" id="PF02709"/>
    </source>
</evidence>
<dbReference type="InterPro" id="IPR027791">
    <property type="entry name" value="Galactosyl_T_C"/>
</dbReference>
<dbReference type="AlphaFoldDB" id="A0A846HCH1"/>
<keyword evidence="4" id="KW-0812">Transmembrane</keyword>
<dbReference type="GO" id="GO:0016740">
    <property type="term" value="F:transferase activity"/>
    <property type="evidence" value="ECO:0007669"/>
    <property type="project" value="UniProtKB-KW"/>
</dbReference>
<dbReference type="Proteomes" id="UP000031549">
    <property type="component" value="Unassembled WGS sequence"/>
</dbReference>
<keyword evidence="4" id="KW-0472">Membrane</keyword>
<dbReference type="Gene3D" id="3.30.360.10">
    <property type="entry name" value="Dihydrodipicolinate Reductase, domain 2"/>
    <property type="match status" value="1"/>
</dbReference>
<dbReference type="InterPro" id="IPR000683">
    <property type="entry name" value="Gfo/Idh/MocA-like_OxRdtase_N"/>
</dbReference>
<feature type="domain" description="Gfo/Idh/MocA-like oxidoreductase N-terminal" evidence="6">
    <location>
        <begin position="347"/>
        <end position="461"/>
    </location>
</feature>
<dbReference type="PANTHER" id="PTHR22604:SF105">
    <property type="entry name" value="TRANS-1,2-DIHYDROBENZENE-1,2-DIOL DEHYDROGENASE"/>
    <property type="match status" value="1"/>
</dbReference>
<keyword evidence="10" id="KW-1185">Reference proteome</keyword>
<reference evidence="9 10" key="1">
    <citation type="journal article" date="2015" name="Genome Announc.">
        <title>Draft Genome Sequence of Cyanobacterium Hassallia byssoidea Strain VB512170, Isolated from Monuments in India.</title>
        <authorList>
            <person name="Singh D."/>
            <person name="Chandrababunaidu M.M."/>
            <person name="Panda A."/>
            <person name="Sen D."/>
            <person name="Bhattacharyya S."/>
            <person name="Adhikary S.P."/>
            <person name="Tripathy S."/>
        </authorList>
    </citation>
    <scope>NUCLEOTIDE SEQUENCE [LARGE SCALE GENOMIC DNA]</scope>
    <source>
        <strain evidence="9 10">VB512170</strain>
    </source>
</reference>
<evidence type="ECO:0000256" key="2">
    <source>
        <dbReference type="ARBA" id="ARBA00022679"/>
    </source>
</evidence>
<feature type="domain" description="GFO/IDH/MocA-like oxidoreductase" evidence="8">
    <location>
        <begin position="473"/>
        <end position="607"/>
    </location>
</feature>
<name>A0A846HCH1_9CYAN</name>
<evidence type="ECO:0000259" key="8">
    <source>
        <dbReference type="Pfam" id="PF22725"/>
    </source>
</evidence>
<feature type="domain" description="Galactosyltransferase C-terminal" evidence="7">
    <location>
        <begin position="137"/>
        <end position="193"/>
    </location>
</feature>
<evidence type="ECO:0000313" key="9">
    <source>
        <dbReference type="EMBL" id="NEU75026.1"/>
    </source>
</evidence>